<dbReference type="EMBL" id="CP039346">
    <property type="protein sequence ID" value="QCD83698.1"/>
    <property type="molecule type" value="Genomic_DNA"/>
</dbReference>
<accession>A0A4D6L5C0</accession>
<proteinExistence type="predicted"/>
<gene>
    <name evidence="1" type="ORF">DEO72_LG2g4045</name>
</gene>
<protein>
    <submittedName>
        <fullName evidence="1">Uncharacterized protein</fullName>
    </submittedName>
</protein>
<dbReference type="Proteomes" id="UP000501690">
    <property type="component" value="Linkage Group LG2"/>
</dbReference>
<dbReference type="AlphaFoldDB" id="A0A4D6L5C0"/>
<name>A0A4D6L5C0_VIGUN</name>
<reference evidence="1 2" key="1">
    <citation type="submission" date="2019-04" db="EMBL/GenBank/DDBJ databases">
        <title>An improved genome assembly and genetic linkage map for asparagus bean, Vigna unguiculata ssp. sesquipedialis.</title>
        <authorList>
            <person name="Xia Q."/>
            <person name="Zhang R."/>
            <person name="Dong Y."/>
        </authorList>
    </citation>
    <scope>NUCLEOTIDE SEQUENCE [LARGE SCALE GENOMIC DNA]</scope>
    <source>
        <tissue evidence="1">Leaf</tissue>
    </source>
</reference>
<organism evidence="1 2">
    <name type="scientific">Vigna unguiculata</name>
    <name type="common">Cowpea</name>
    <dbReference type="NCBI Taxonomy" id="3917"/>
    <lineage>
        <taxon>Eukaryota</taxon>
        <taxon>Viridiplantae</taxon>
        <taxon>Streptophyta</taxon>
        <taxon>Embryophyta</taxon>
        <taxon>Tracheophyta</taxon>
        <taxon>Spermatophyta</taxon>
        <taxon>Magnoliopsida</taxon>
        <taxon>eudicotyledons</taxon>
        <taxon>Gunneridae</taxon>
        <taxon>Pentapetalae</taxon>
        <taxon>rosids</taxon>
        <taxon>fabids</taxon>
        <taxon>Fabales</taxon>
        <taxon>Fabaceae</taxon>
        <taxon>Papilionoideae</taxon>
        <taxon>50 kb inversion clade</taxon>
        <taxon>NPAAA clade</taxon>
        <taxon>indigoferoid/millettioid clade</taxon>
        <taxon>Phaseoleae</taxon>
        <taxon>Vigna</taxon>
    </lineage>
</organism>
<sequence>MFEFFVAYHVVKDLAAADAAASPIVVATMWAECESEALIVVLNPVVVTIVNEPLRRKTIASPGDYYCCKSSKFFTEWLRFTLESRQNSSFIASIHTRGQKSSPFDLVLICLDSGTENVMVQWGLSCEGSFGKFIHSQRYWYKKHFDVCILCQEVLGADSLSLGGESRNVGP</sequence>
<keyword evidence="2" id="KW-1185">Reference proteome</keyword>
<evidence type="ECO:0000313" key="1">
    <source>
        <dbReference type="EMBL" id="QCD83698.1"/>
    </source>
</evidence>
<evidence type="ECO:0000313" key="2">
    <source>
        <dbReference type="Proteomes" id="UP000501690"/>
    </source>
</evidence>